<dbReference type="KEGG" id="sind:105176765"/>
<dbReference type="InterPro" id="IPR001005">
    <property type="entry name" value="SANT/Myb"/>
</dbReference>
<evidence type="ECO:0000256" key="5">
    <source>
        <dbReference type="ARBA" id="ARBA00023163"/>
    </source>
</evidence>
<dbReference type="SUPFAM" id="SSF46689">
    <property type="entry name" value="Homeodomain-like"/>
    <property type="match status" value="1"/>
</dbReference>
<comment type="subcellular location">
    <subcellularLocation>
        <location evidence="1">Nucleus</location>
    </subcellularLocation>
</comment>
<dbReference type="Gene3D" id="1.10.10.60">
    <property type="entry name" value="Homeodomain-like"/>
    <property type="match status" value="2"/>
</dbReference>
<dbReference type="InterPro" id="IPR009057">
    <property type="entry name" value="Homeodomain-like_sf"/>
</dbReference>
<dbReference type="PROSITE" id="PS51294">
    <property type="entry name" value="HTH_MYB"/>
    <property type="match status" value="2"/>
</dbReference>
<feature type="domain" description="HTH myb-type" evidence="9">
    <location>
        <begin position="106"/>
        <end position="156"/>
    </location>
</feature>
<dbReference type="InParanoid" id="A0A6I9UDI3"/>
<evidence type="ECO:0000256" key="6">
    <source>
        <dbReference type="ARBA" id="ARBA00023242"/>
    </source>
</evidence>
<evidence type="ECO:0000256" key="3">
    <source>
        <dbReference type="ARBA" id="ARBA00023015"/>
    </source>
</evidence>
<keyword evidence="10" id="KW-1185">Reference proteome</keyword>
<gene>
    <name evidence="11" type="primary">LOC105176765</name>
</gene>
<feature type="domain" description="HTH myb-type" evidence="9">
    <location>
        <begin position="53"/>
        <end position="105"/>
    </location>
</feature>
<protein>
    <submittedName>
        <fullName evidence="11">Uncharacterized protein LOC105176765</fullName>
    </submittedName>
</protein>
<evidence type="ECO:0000313" key="11">
    <source>
        <dbReference type="RefSeq" id="XP_011097970.1"/>
    </source>
</evidence>
<feature type="region of interest" description="Disordered" evidence="7">
    <location>
        <begin position="666"/>
        <end position="688"/>
    </location>
</feature>
<name>A0A6I9UDI3_SESIN</name>
<feature type="compositionally biased region" description="Polar residues" evidence="7">
    <location>
        <begin position="269"/>
        <end position="290"/>
    </location>
</feature>
<feature type="domain" description="Myb-like" evidence="8">
    <location>
        <begin position="102"/>
        <end position="152"/>
    </location>
</feature>
<proteinExistence type="predicted"/>
<dbReference type="RefSeq" id="XP_011097970.1">
    <property type="nucleotide sequence ID" value="XM_011099668.2"/>
</dbReference>
<dbReference type="AlphaFoldDB" id="A0A6I9UDI3"/>
<evidence type="ECO:0000256" key="2">
    <source>
        <dbReference type="ARBA" id="ARBA00022737"/>
    </source>
</evidence>
<evidence type="ECO:0000259" key="9">
    <source>
        <dbReference type="PROSITE" id="PS51294"/>
    </source>
</evidence>
<organism evidence="10 11">
    <name type="scientific">Sesamum indicum</name>
    <name type="common">Oriental sesame</name>
    <name type="synonym">Sesamum orientale</name>
    <dbReference type="NCBI Taxonomy" id="4182"/>
    <lineage>
        <taxon>Eukaryota</taxon>
        <taxon>Viridiplantae</taxon>
        <taxon>Streptophyta</taxon>
        <taxon>Embryophyta</taxon>
        <taxon>Tracheophyta</taxon>
        <taxon>Spermatophyta</taxon>
        <taxon>Magnoliopsida</taxon>
        <taxon>eudicotyledons</taxon>
        <taxon>Gunneridae</taxon>
        <taxon>Pentapetalae</taxon>
        <taxon>asterids</taxon>
        <taxon>lamiids</taxon>
        <taxon>Lamiales</taxon>
        <taxon>Pedaliaceae</taxon>
        <taxon>Sesamum</taxon>
    </lineage>
</organism>
<keyword evidence="4" id="KW-0238">DNA-binding</keyword>
<evidence type="ECO:0000256" key="7">
    <source>
        <dbReference type="SAM" id="MobiDB-lite"/>
    </source>
</evidence>
<dbReference type="Gramene" id="SIN_1004984.t">
    <property type="protein sequence ID" value="SIN_1004984.t"/>
    <property type="gene ID" value="SIN_1004984"/>
</dbReference>
<dbReference type="Pfam" id="PF00249">
    <property type="entry name" value="Myb_DNA-binding"/>
    <property type="match status" value="2"/>
</dbReference>
<dbReference type="GO" id="GO:0005634">
    <property type="term" value="C:nucleus"/>
    <property type="evidence" value="ECO:0007669"/>
    <property type="project" value="UniProtKB-SubCell"/>
</dbReference>
<dbReference type="Proteomes" id="UP000504604">
    <property type="component" value="Linkage group LG14"/>
</dbReference>
<evidence type="ECO:0000259" key="8">
    <source>
        <dbReference type="PROSITE" id="PS50090"/>
    </source>
</evidence>
<feature type="compositionally biased region" description="Polar residues" evidence="7">
    <location>
        <begin position="229"/>
        <end position="253"/>
    </location>
</feature>
<accession>A0A6I9UDI3</accession>
<dbReference type="InterPro" id="IPR017930">
    <property type="entry name" value="Myb_dom"/>
</dbReference>
<dbReference type="OrthoDB" id="2143914at2759"/>
<feature type="compositionally biased region" description="Basic and acidic residues" evidence="7">
    <location>
        <begin position="16"/>
        <end position="29"/>
    </location>
</feature>
<dbReference type="SMART" id="SM00717">
    <property type="entry name" value="SANT"/>
    <property type="match status" value="2"/>
</dbReference>
<feature type="region of interest" description="Disordered" evidence="7">
    <location>
        <begin position="198"/>
        <end position="290"/>
    </location>
</feature>
<keyword evidence="5" id="KW-0804">Transcription</keyword>
<evidence type="ECO:0000313" key="10">
    <source>
        <dbReference type="Proteomes" id="UP000504604"/>
    </source>
</evidence>
<evidence type="ECO:0000256" key="4">
    <source>
        <dbReference type="ARBA" id="ARBA00023125"/>
    </source>
</evidence>
<dbReference type="CDD" id="cd00167">
    <property type="entry name" value="SANT"/>
    <property type="match status" value="2"/>
</dbReference>
<feature type="domain" description="Myb-like" evidence="8">
    <location>
        <begin position="53"/>
        <end position="101"/>
    </location>
</feature>
<feature type="compositionally biased region" description="Polar residues" evidence="7">
    <location>
        <begin position="206"/>
        <end position="222"/>
    </location>
</feature>
<dbReference type="PANTHER" id="PTHR47995:SF18">
    <property type="entry name" value="TRANSCRIPTION FACTOR MYB65"/>
    <property type="match status" value="1"/>
</dbReference>
<dbReference type="PANTHER" id="PTHR47995">
    <property type="entry name" value="TRANSCRIPTION FACTOR MYB33-RELATED"/>
    <property type="match status" value="1"/>
</dbReference>
<dbReference type="GeneID" id="105176765"/>
<keyword evidence="3" id="KW-0805">Transcription regulation</keyword>
<keyword evidence="6" id="KW-0539">Nucleus</keyword>
<dbReference type="PROSITE" id="PS50090">
    <property type="entry name" value="MYB_LIKE"/>
    <property type="match status" value="2"/>
</dbReference>
<reference evidence="11" key="1">
    <citation type="submission" date="2025-08" db="UniProtKB">
        <authorList>
            <consortium name="RefSeq"/>
        </authorList>
    </citation>
    <scope>IDENTIFICATION</scope>
</reference>
<sequence length="1153" mass="127301">MAVDCHPLTPCTSGMESREGGDHAHRVESIEPPTTTGSEKAEVEMEAGPVVYKKGAWSKEEDEKLKRAVDEYGVRNWVAIEKFSGLARPAKNCRLRWLNYLRPNLKKYPFTLEEENLILDLHSKYGNSWSRIASKLPGRSDNEIKNFWHKRAKKCQKHHLPIYPTAQEEQQQQQQSHTHVSNKNLNADQANANANANANEDYFPNIPTNYPNHTLPSTSNIHSPEFQPNLLNTSSHPTNSSSIVHSPQSLNPTPQLPQFVPPGSLASPHKQSPASQLTDQTPLLPNTPTSQTQNLLISPQQHSQLTDTAPHVQGPLLWQDGSSSNTFTPLRKPPILSSPDSCLRRFSRATNQLPPTDNVSGSTHSVVNASPFLPSDPSLQIPWSSPAESPRSLLKLKLSAGGPASYSVHMSTQTTDAPVASLSAFQLKPPTPPLSPLKLRLSIPIHSESGFQLHSSIPDSTAPVSAPQLKPSSCSQDLPTIQPMSLDANRSIPLNSSLDVTNMPPSIQFYQPAMPEMNSSTHEVESDSHLEIMDELREAEARVRFLKNKLKERTNPNKTTLIKESSRKEQFFGEDQETTDLYGRGMKAVLLDGNSSQRTIKDCLSRTSSKTQSFIEEILRVSEPTNNSRTNETLKRTRSCDMIGVSETATLQITSDMEENRLCKLQKTGNSESGKRTQESTDLEQVTQSENAETKILMDERLQREDLLSEIFKRESSATSQEQRHSIAFFDHPNNQNAVSAPNSDSWCNKPCHFQLPAGQRLEECSITEGLFSQSSTVSPDSFLKGVHVHLIDAFTPVYSQSTATTLVEPGNDSRSYLHHEEGGCFSDSLGREFSDGLGKKFTEAGLMGGNLPATSMLCQSNLLMHQYPTANVQDSSYLDSKSMMEQESLGGEQFSLQASSKGNSAESLRLCGSSLLLHQHQAANLLDSSYLVEQESPGGGQFSLQTSGGGNLGGTSKLSESTLLLHQHCAANLVDSRFTVGFQHECLPSGQYSVQTSSAGGFYEGDMKMEHKSGETWEQQPSREHSLLDSLLVENLWPGGHSHDQTLSTNRVDSVVEPSTKTHLTESKNWNGESGCSHTGEVLKQEHEQDHMNMPDELSSLLEFFPTTIHTLEWYNNCNAIHDVEASNEYDMGLGLHMSSTSQSLMTIADFN</sequence>
<keyword evidence="2" id="KW-0677">Repeat</keyword>
<evidence type="ECO:0000256" key="1">
    <source>
        <dbReference type="ARBA" id="ARBA00004123"/>
    </source>
</evidence>
<feature type="region of interest" description="Disordered" evidence="7">
    <location>
        <begin position="1"/>
        <end position="42"/>
    </location>
</feature>
<dbReference type="GO" id="GO:0003677">
    <property type="term" value="F:DNA binding"/>
    <property type="evidence" value="ECO:0007669"/>
    <property type="project" value="UniProtKB-KW"/>
</dbReference>